<feature type="compositionally biased region" description="Basic and acidic residues" evidence="1">
    <location>
        <begin position="72"/>
        <end position="97"/>
    </location>
</feature>
<evidence type="ECO:0000313" key="3">
    <source>
        <dbReference type="EMBL" id="VVP83138.1"/>
    </source>
</evidence>
<evidence type="ECO:0000256" key="1">
    <source>
        <dbReference type="SAM" id="MobiDB-lite"/>
    </source>
</evidence>
<reference evidence="3 4" key="1">
    <citation type="submission" date="2019-09" db="EMBL/GenBank/DDBJ databases">
        <authorList>
            <person name="Chandra G."/>
            <person name="Truman W A."/>
        </authorList>
    </citation>
    <scope>NUCLEOTIDE SEQUENCE [LARGE SCALE GENOMIC DNA]</scope>
    <source>
        <strain evidence="3">PS918</strain>
    </source>
</reference>
<feature type="region of interest" description="Disordered" evidence="1">
    <location>
        <begin position="25"/>
        <end position="97"/>
    </location>
</feature>
<feature type="chain" id="PRO_5023132262" description="Secreted protein" evidence="2">
    <location>
        <begin position="24"/>
        <end position="97"/>
    </location>
</feature>
<dbReference type="Proteomes" id="UP000326611">
    <property type="component" value="Unassembled WGS sequence"/>
</dbReference>
<sequence length="97" mass="9814" precursor="true">MNRKTAAITLLALLSSASFHAFAAETASQGSAVPPAAIPGLNQAHGTESNQDKASKKGEEAAGSNSGADSQTLEKEAASSNNPKDDGKTQQKNDSEG</sequence>
<dbReference type="RefSeq" id="WP_150770568.1">
    <property type="nucleotide sequence ID" value="NZ_CABVIY010000003.1"/>
</dbReference>
<name>A0A5E7SB42_PSEFL</name>
<feature type="compositionally biased region" description="Basic and acidic residues" evidence="1">
    <location>
        <begin position="50"/>
        <end position="60"/>
    </location>
</feature>
<proteinExistence type="predicted"/>
<dbReference type="AlphaFoldDB" id="A0A5E7SB42"/>
<evidence type="ECO:0008006" key="5">
    <source>
        <dbReference type="Google" id="ProtNLM"/>
    </source>
</evidence>
<feature type="signal peptide" evidence="2">
    <location>
        <begin position="1"/>
        <end position="23"/>
    </location>
</feature>
<organism evidence="3 4">
    <name type="scientific">Pseudomonas fluorescens</name>
    <dbReference type="NCBI Taxonomy" id="294"/>
    <lineage>
        <taxon>Bacteria</taxon>
        <taxon>Pseudomonadati</taxon>
        <taxon>Pseudomonadota</taxon>
        <taxon>Gammaproteobacteria</taxon>
        <taxon>Pseudomonadales</taxon>
        <taxon>Pseudomonadaceae</taxon>
        <taxon>Pseudomonas</taxon>
    </lineage>
</organism>
<dbReference type="EMBL" id="CABVIY010000003">
    <property type="protein sequence ID" value="VVP83138.1"/>
    <property type="molecule type" value="Genomic_DNA"/>
</dbReference>
<gene>
    <name evidence="3" type="ORF">PS918_02510</name>
</gene>
<protein>
    <recommendedName>
        <fullName evidence="5">Secreted protein</fullName>
    </recommendedName>
</protein>
<dbReference type="OrthoDB" id="7029371at2"/>
<evidence type="ECO:0000256" key="2">
    <source>
        <dbReference type="SAM" id="SignalP"/>
    </source>
</evidence>
<keyword evidence="2" id="KW-0732">Signal</keyword>
<accession>A0A5E7SB42</accession>
<evidence type="ECO:0000313" key="4">
    <source>
        <dbReference type="Proteomes" id="UP000326611"/>
    </source>
</evidence>